<keyword evidence="2" id="KW-1185">Reference proteome</keyword>
<dbReference type="InterPro" id="IPR025591">
    <property type="entry name" value="RloB"/>
</dbReference>
<dbReference type="EMBL" id="BAABDD010000001">
    <property type="protein sequence ID" value="GAA3726587.1"/>
    <property type="molecule type" value="Genomic_DNA"/>
</dbReference>
<sequence>MGSKLKKRSSLQPKTGTKQEKRRFLICCEDKNAAPSYFRAIKRELRFSGLKVDIDGEAGEPLKMVKKAKIRQDSAGKRRADQGEPYDEVWCVLDVEAPQPHSSLDEALALARRNNIRCALTTPCFELWLLLHQRSHTGYLTTGQAQDRMRRLNCCYTADKDINPAHFTGQRRRDAIDRAAKLAENFPEQAHPTAKNPWTDVHILVGRLLAHT</sequence>
<dbReference type="Proteomes" id="UP001500908">
    <property type="component" value="Unassembled WGS sequence"/>
</dbReference>
<organism evidence="1 2">
    <name type="scientific">Salinactinospora qingdaonensis</name>
    <dbReference type="NCBI Taxonomy" id="702744"/>
    <lineage>
        <taxon>Bacteria</taxon>
        <taxon>Bacillati</taxon>
        <taxon>Actinomycetota</taxon>
        <taxon>Actinomycetes</taxon>
        <taxon>Streptosporangiales</taxon>
        <taxon>Nocardiopsidaceae</taxon>
        <taxon>Salinactinospora</taxon>
    </lineage>
</organism>
<name>A0ABP7EWS3_9ACTN</name>
<evidence type="ECO:0000313" key="2">
    <source>
        <dbReference type="Proteomes" id="UP001500908"/>
    </source>
</evidence>
<accession>A0ABP7EWS3</accession>
<comment type="caution">
    <text evidence="1">The sequence shown here is derived from an EMBL/GenBank/DDBJ whole genome shotgun (WGS) entry which is preliminary data.</text>
</comment>
<dbReference type="Pfam" id="PF13707">
    <property type="entry name" value="RloB"/>
    <property type="match status" value="1"/>
</dbReference>
<dbReference type="RefSeq" id="WP_344966631.1">
    <property type="nucleotide sequence ID" value="NZ_BAABDD010000001.1"/>
</dbReference>
<proteinExistence type="predicted"/>
<reference evidence="2" key="1">
    <citation type="journal article" date="2019" name="Int. J. Syst. Evol. Microbiol.">
        <title>The Global Catalogue of Microorganisms (GCM) 10K type strain sequencing project: providing services to taxonomists for standard genome sequencing and annotation.</title>
        <authorList>
            <consortium name="The Broad Institute Genomics Platform"/>
            <consortium name="The Broad Institute Genome Sequencing Center for Infectious Disease"/>
            <person name="Wu L."/>
            <person name="Ma J."/>
        </authorList>
    </citation>
    <scope>NUCLEOTIDE SEQUENCE [LARGE SCALE GENOMIC DNA]</scope>
    <source>
        <strain evidence="2">JCM 17137</strain>
    </source>
</reference>
<gene>
    <name evidence="1" type="ORF">GCM10022402_04110</name>
</gene>
<evidence type="ECO:0000313" key="1">
    <source>
        <dbReference type="EMBL" id="GAA3726587.1"/>
    </source>
</evidence>
<protein>
    <recommendedName>
        <fullName evidence="3">RloB-like protein</fullName>
    </recommendedName>
</protein>
<evidence type="ECO:0008006" key="3">
    <source>
        <dbReference type="Google" id="ProtNLM"/>
    </source>
</evidence>